<sequence>MLHNITPSPELSLEILARVSEGLSGSDLKEMCRTAAMVPVREYMWENLSNGEVLFSLFRQHRPLTTNNLASTLSTRHSPVATQPAAPVPAPFKGSASSNSDHTSSSDSLAHEKKARKAKPNSSIDVDRSASLGRLQTMRKSYRVLKISWVFQSYPLGANTLRQSSRWNPTGLLIDAWTGSSSSVA</sequence>
<feature type="compositionally biased region" description="Low complexity" evidence="1">
    <location>
        <begin position="95"/>
        <end position="108"/>
    </location>
</feature>
<dbReference type="InterPro" id="IPR041569">
    <property type="entry name" value="AAA_lid_3"/>
</dbReference>
<keyword evidence="4" id="KW-1185">Reference proteome</keyword>
<evidence type="ECO:0000256" key="1">
    <source>
        <dbReference type="SAM" id="MobiDB-lite"/>
    </source>
</evidence>
<reference evidence="3" key="1">
    <citation type="journal article" date="2019" name="Environ. Microbiol.">
        <title>Fungal ecological strategies reflected in gene transcription - a case study of two litter decomposers.</title>
        <authorList>
            <person name="Barbi F."/>
            <person name="Kohler A."/>
            <person name="Barry K."/>
            <person name="Baskaran P."/>
            <person name="Daum C."/>
            <person name="Fauchery L."/>
            <person name="Ihrmark K."/>
            <person name="Kuo A."/>
            <person name="LaButti K."/>
            <person name="Lipzen A."/>
            <person name="Morin E."/>
            <person name="Grigoriev I.V."/>
            <person name="Henrissat B."/>
            <person name="Lindahl B."/>
            <person name="Martin F."/>
        </authorList>
    </citation>
    <scope>NUCLEOTIDE SEQUENCE</scope>
    <source>
        <strain evidence="3">JB14</strain>
    </source>
</reference>
<name>A0A6A4HKA7_9AGAR</name>
<feature type="domain" description="AAA ATPase AAA+ lid" evidence="2">
    <location>
        <begin position="11"/>
        <end position="44"/>
    </location>
</feature>
<proteinExistence type="predicted"/>
<dbReference type="OrthoDB" id="10254455at2759"/>
<evidence type="ECO:0000313" key="3">
    <source>
        <dbReference type="EMBL" id="KAE9397514.1"/>
    </source>
</evidence>
<evidence type="ECO:0000313" key="4">
    <source>
        <dbReference type="Proteomes" id="UP000799118"/>
    </source>
</evidence>
<gene>
    <name evidence="3" type="ORF">BT96DRAFT_71265</name>
</gene>
<dbReference type="EMBL" id="ML769496">
    <property type="protein sequence ID" value="KAE9397514.1"/>
    <property type="molecule type" value="Genomic_DNA"/>
</dbReference>
<organism evidence="3 4">
    <name type="scientific">Gymnopus androsaceus JB14</name>
    <dbReference type="NCBI Taxonomy" id="1447944"/>
    <lineage>
        <taxon>Eukaryota</taxon>
        <taxon>Fungi</taxon>
        <taxon>Dikarya</taxon>
        <taxon>Basidiomycota</taxon>
        <taxon>Agaricomycotina</taxon>
        <taxon>Agaricomycetes</taxon>
        <taxon>Agaricomycetidae</taxon>
        <taxon>Agaricales</taxon>
        <taxon>Marasmiineae</taxon>
        <taxon>Omphalotaceae</taxon>
        <taxon>Gymnopus</taxon>
    </lineage>
</organism>
<dbReference type="Pfam" id="PF17862">
    <property type="entry name" value="AAA_lid_3"/>
    <property type="match status" value="1"/>
</dbReference>
<dbReference type="Proteomes" id="UP000799118">
    <property type="component" value="Unassembled WGS sequence"/>
</dbReference>
<protein>
    <recommendedName>
        <fullName evidence="2">AAA ATPase AAA+ lid domain-containing protein</fullName>
    </recommendedName>
</protein>
<dbReference type="AlphaFoldDB" id="A0A6A4HKA7"/>
<feature type="region of interest" description="Disordered" evidence="1">
    <location>
        <begin position="74"/>
        <end position="125"/>
    </location>
</feature>
<evidence type="ECO:0000259" key="2">
    <source>
        <dbReference type="Pfam" id="PF17862"/>
    </source>
</evidence>
<dbReference type="Gene3D" id="1.10.8.60">
    <property type="match status" value="1"/>
</dbReference>
<accession>A0A6A4HKA7</accession>
<feature type="compositionally biased region" description="Low complexity" evidence="1">
    <location>
        <begin position="74"/>
        <end position="85"/>
    </location>
</feature>